<name>V4AKH9_LOTGI</name>
<dbReference type="GeneID" id="20243228"/>
<organism evidence="2 3">
    <name type="scientific">Lottia gigantea</name>
    <name type="common">Giant owl limpet</name>
    <dbReference type="NCBI Taxonomy" id="225164"/>
    <lineage>
        <taxon>Eukaryota</taxon>
        <taxon>Metazoa</taxon>
        <taxon>Spiralia</taxon>
        <taxon>Lophotrochozoa</taxon>
        <taxon>Mollusca</taxon>
        <taxon>Gastropoda</taxon>
        <taxon>Patellogastropoda</taxon>
        <taxon>Lottioidea</taxon>
        <taxon>Lottiidae</taxon>
        <taxon>Lottia</taxon>
    </lineage>
</organism>
<accession>V4AKH9</accession>
<evidence type="ECO:0000313" key="2">
    <source>
        <dbReference type="EMBL" id="ESO94061.1"/>
    </source>
</evidence>
<keyword evidence="3" id="KW-1185">Reference proteome</keyword>
<dbReference type="HOGENOM" id="CLU_1742616_0_0_1"/>
<sequence length="150" mass="16509">MSYHSNSNCGVKMESEGRRNQRVWSESVSKCTYQGLDSSTKLNSNVQVSNRTIADVSVPGTSRHGFPEPDMNCSVSEMMGSEERKGVVEVLNRGSGECTNNLFNTTSSYGPVRKFNSTSRATPYSLSACDSGNNYITKSSYRHTNVKLLN</sequence>
<reference evidence="2 3" key="1">
    <citation type="journal article" date="2013" name="Nature">
        <title>Insights into bilaterian evolution from three spiralian genomes.</title>
        <authorList>
            <person name="Simakov O."/>
            <person name="Marletaz F."/>
            <person name="Cho S.J."/>
            <person name="Edsinger-Gonzales E."/>
            <person name="Havlak P."/>
            <person name="Hellsten U."/>
            <person name="Kuo D.H."/>
            <person name="Larsson T."/>
            <person name="Lv J."/>
            <person name="Arendt D."/>
            <person name="Savage R."/>
            <person name="Osoegawa K."/>
            <person name="de Jong P."/>
            <person name="Grimwood J."/>
            <person name="Chapman J.A."/>
            <person name="Shapiro H."/>
            <person name="Aerts A."/>
            <person name="Otillar R.P."/>
            <person name="Terry A.Y."/>
            <person name="Boore J.L."/>
            <person name="Grigoriev I.V."/>
            <person name="Lindberg D.R."/>
            <person name="Seaver E.C."/>
            <person name="Weisblat D.A."/>
            <person name="Putnam N.H."/>
            <person name="Rokhsar D.S."/>
        </authorList>
    </citation>
    <scope>NUCLEOTIDE SEQUENCE [LARGE SCALE GENOMIC DNA]</scope>
</reference>
<evidence type="ECO:0000313" key="3">
    <source>
        <dbReference type="Proteomes" id="UP000030746"/>
    </source>
</evidence>
<dbReference type="CTD" id="20243228"/>
<protein>
    <submittedName>
        <fullName evidence="2">Uncharacterized protein</fullName>
    </submittedName>
</protein>
<proteinExistence type="predicted"/>
<dbReference type="AlphaFoldDB" id="V4AKH9"/>
<evidence type="ECO:0000256" key="1">
    <source>
        <dbReference type="SAM" id="MobiDB-lite"/>
    </source>
</evidence>
<dbReference type="Proteomes" id="UP000030746">
    <property type="component" value="Unassembled WGS sequence"/>
</dbReference>
<gene>
    <name evidence="2" type="ORF">LOTGIDRAFT_175532</name>
</gene>
<dbReference type="EMBL" id="KB201886">
    <property type="protein sequence ID" value="ESO94061.1"/>
    <property type="molecule type" value="Genomic_DNA"/>
</dbReference>
<feature type="region of interest" description="Disordered" evidence="1">
    <location>
        <begin position="1"/>
        <end position="21"/>
    </location>
</feature>
<dbReference type="RefSeq" id="XP_009055252.1">
    <property type="nucleotide sequence ID" value="XM_009057004.1"/>
</dbReference>
<dbReference type="KEGG" id="lgi:LOTGIDRAFT_175532"/>